<keyword evidence="1" id="KW-0472">Membrane</keyword>
<organism evidence="2 3">
    <name type="scientific">Adineta ricciae</name>
    <name type="common">Rotifer</name>
    <dbReference type="NCBI Taxonomy" id="249248"/>
    <lineage>
        <taxon>Eukaryota</taxon>
        <taxon>Metazoa</taxon>
        <taxon>Spiralia</taxon>
        <taxon>Gnathifera</taxon>
        <taxon>Rotifera</taxon>
        <taxon>Eurotatoria</taxon>
        <taxon>Bdelloidea</taxon>
        <taxon>Adinetida</taxon>
        <taxon>Adinetidae</taxon>
        <taxon>Adineta</taxon>
    </lineage>
</organism>
<gene>
    <name evidence="2" type="ORF">EDS130_LOCUS34409</name>
</gene>
<keyword evidence="1" id="KW-0812">Transmembrane</keyword>
<protein>
    <submittedName>
        <fullName evidence="2">Uncharacterized protein</fullName>
    </submittedName>
</protein>
<feature type="non-terminal residue" evidence="2">
    <location>
        <position position="1"/>
    </location>
</feature>
<proteinExistence type="predicted"/>
<dbReference type="Proteomes" id="UP000663852">
    <property type="component" value="Unassembled WGS sequence"/>
</dbReference>
<feature type="transmembrane region" description="Helical" evidence="1">
    <location>
        <begin position="61"/>
        <end position="93"/>
    </location>
</feature>
<reference evidence="2" key="1">
    <citation type="submission" date="2021-02" db="EMBL/GenBank/DDBJ databases">
        <authorList>
            <person name="Nowell W R."/>
        </authorList>
    </citation>
    <scope>NUCLEOTIDE SEQUENCE</scope>
</reference>
<sequence length="141" mass="16620">IFFCIAQQWLLKLTQTQLSITKKSTFDPMIAFQRGSGGWRSIFFLVSLCCGWLDLSHPNQFWSRLFGICLICISILFLLMALLLLFAQVYFLYKYFQKKWFSNNKSQIKNSVVKWNVKLSHLYKKFASSIDPRNETEEIIV</sequence>
<evidence type="ECO:0000313" key="2">
    <source>
        <dbReference type="EMBL" id="CAF1371678.1"/>
    </source>
</evidence>
<feature type="transmembrane region" description="Helical" evidence="1">
    <location>
        <begin position="37"/>
        <end position="55"/>
    </location>
</feature>
<dbReference type="AlphaFoldDB" id="A0A815IY32"/>
<evidence type="ECO:0000313" key="3">
    <source>
        <dbReference type="Proteomes" id="UP000663852"/>
    </source>
</evidence>
<dbReference type="EMBL" id="CAJNOJ010000288">
    <property type="protein sequence ID" value="CAF1371678.1"/>
    <property type="molecule type" value="Genomic_DNA"/>
</dbReference>
<keyword evidence="1" id="KW-1133">Transmembrane helix</keyword>
<evidence type="ECO:0000256" key="1">
    <source>
        <dbReference type="SAM" id="Phobius"/>
    </source>
</evidence>
<accession>A0A815IY32</accession>
<comment type="caution">
    <text evidence="2">The sequence shown here is derived from an EMBL/GenBank/DDBJ whole genome shotgun (WGS) entry which is preliminary data.</text>
</comment>
<name>A0A815IY32_ADIRI</name>